<gene>
    <name evidence="1" type="ORF">A1019T_01528</name>
</gene>
<proteinExistence type="predicted"/>
<sequence>MFLMKKKSVLSLGLASAAMTLSGCQNIQMAESPIPVTADFHPILVSTQPSSQAPTQVEDEAITLTQSTSNSHK</sequence>
<reference evidence="2" key="1">
    <citation type="submission" date="2017-02" db="EMBL/GenBank/DDBJ databases">
        <authorList>
            <person name="Mornico D."/>
        </authorList>
    </citation>
    <scope>NUCLEOTIDE SEQUENCE [LARGE SCALE GENOMIC DNA]</scope>
</reference>
<keyword evidence="2" id="KW-1185">Reference proteome</keyword>
<dbReference type="AlphaFoldDB" id="A0A1R4EGE7"/>
<accession>A0A1R4EGE7</accession>
<dbReference type="OrthoDB" id="6660618at2"/>
<evidence type="ECO:0000313" key="2">
    <source>
        <dbReference type="Proteomes" id="UP000188169"/>
    </source>
</evidence>
<dbReference type="EMBL" id="FUGD01000088">
    <property type="protein sequence ID" value="SJM37552.1"/>
    <property type="molecule type" value="Genomic_DNA"/>
</dbReference>
<dbReference type="RefSeq" id="WP_077448944.1">
    <property type="nucleotide sequence ID" value="NZ_FUGD01000088.1"/>
</dbReference>
<protein>
    <submittedName>
        <fullName evidence="1">Uncharacterized protein</fullName>
    </submittedName>
</protein>
<organism evidence="1 2">
    <name type="scientific">Psychrobacter pasteurii</name>
    <dbReference type="NCBI Taxonomy" id="1945520"/>
    <lineage>
        <taxon>Bacteria</taxon>
        <taxon>Pseudomonadati</taxon>
        <taxon>Pseudomonadota</taxon>
        <taxon>Gammaproteobacteria</taxon>
        <taxon>Moraxellales</taxon>
        <taxon>Moraxellaceae</taxon>
        <taxon>Psychrobacter</taxon>
    </lineage>
</organism>
<dbReference type="PROSITE" id="PS51257">
    <property type="entry name" value="PROKAR_LIPOPROTEIN"/>
    <property type="match status" value="1"/>
</dbReference>
<name>A0A1R4EGE7_9GAMM</name>
<evidence type="ECO:0000313" key="1">
    <source>
        <dbReference type="EMBL" id="SJM37552.1"/>
    </source>
</evidence>
<dbReference type="Proteomes" id="UP000188169">
    <property type="component" value="Unassembled WGS sequence"/>
</dbReference>